<accession>A0ABS4YSX7</accession>
<dbReference type="InterPro" id="IPR024344">
    <property type="entry name" value="MDMPI_metal-binding"/>
</dbReference>
<dbReference type="NCBIfam" id="TIGR03083">
    <property type="entry name" value="maleylpyruvate isomerase family mycothiol-dependent enzyme"/>
    <property type="match status" value="1"/>
</dbReference>
<dbReference type="InterPro" id="IPR034660">
    <property type="entry name" value="DinB/YfiT-like"/>
</dbReference>
<evidence type="ECO:0000259" key="1">
    <source>
        <dbReference type="Pfam" id="PF11716"/>
    </source>
</evidence>
<proteinExistence type="predicted"/>
<dbReference type="SUPFAM" id="SSF109854">
    <property type="entry name" value="DinB/YfiT-like putative metalloenzymes"/>
    <property type="match status" value="1"/>
</dbReference>
<keyword evidence="3" id="KW-1185">Reference proteome</keyword>
<dbReference type="Pfam" id="PF11716">
    <property type="entry name" value="MDMPI_N"/>
    <property type="match status" value="1"/>
</dbReference>
<protein>
    <submittedName>
        <fullName evidence="2">Uncharacterized protein (TIGR03083 family)</fullName>
    </submittedName>
</protein>
<reference evidence="2 3" key="1">
    <citation type="submission" date="2021-03" db="EMBL/GenBank/DDBJ databases">
        <title>Sequencing the genomes of 1000 actinobacteria strains.</title>
        <authorList>
            <person name="Klenk H.-P."/>
        </authorList>
    </citation>
    <scope>NUCLEOTIDE SEQUENCE [LARGE SCALE GENOMIC DNA]</scope>
    <source>
        <strain evidence="2 3">DSM 16005</strain>
    </source>
</reference>
<feature type="domain" description="Mycothiol-dependent maleylpyruvate isomerase metal-binding" evidence="1">
    <location>
        <begin position="26"/>
        <end position="168"/>
    </location>
</feature>
<dbReference type="Proteomes" id="UP000711614">
    <property type="component" value="Unassembled WGS sequence"/>
</dbReference>
<comment type="caution">
    <text evidence="2">The sequence shown here is derived from an EMBL/GenBank/DDBJ whole genome shotgun (WGS) entry which is preliminary data.</text>
</comment>
<sequence length="265" mass="27953">MNSAIHASTVEATGKAAAADAYVSVMTALAGSFDALTPAQWDLDTECTGWTVRHLAAHLLGAQEDALAMPTVLWRRVRGRRRYPHLSLLDAANQVQVDDHAGLSAAELCSAYRDNIAKVARRVATFPRVLAGLAVDKTMAPGNVPLRLGCLFNVIYLRDAWMHGFDLAGATGQPRAATTADALVLGQIMRDTATAWGDGPAVELVLAGELSGTWQLGDGDPQALLRADGIELCRSLSGRVAETGIATVSGDPGLAERLGAVRILF</sequence>
<dbReference type="EMBL" id="JAGIOI010000001">
    <property type="protein sequence ID" value="MBP2411908.1"/>
    <property type="molecule type" value="Genomic_DNA"/>
</dbReference>
<dbReference type="InterPro" id="IPR017517">
    <property type="entry name" value="Maleyloyr_isom"/>
</dbReference>
<gene>
    <name evidence="2" type="ORF">JOF48_000707</name>
</gene>
<dbReference type="RefSeq" id="WP_209677352.1">
    <property type="nucleotide sequence ID" value="NZ_JAGIOI010000001.1"/>
</dbReference>
<dbReference type="Gene3D" id="1.20.120.450">
    <property type="entry name" value="dinb family like domain"/>
    <property type="match status" value="1"/>
</dbReference>
<name>A0ABS4YSX7_9MICC</name>
<evidence type="ECO:0000313" key="2">
    <source>
        <dbReference type="EMBL" id="MBP2411908.1"/>
    </source>
</evidence>
<organism evidence="2 3">
    <name type="scientific">Arthrobacter stackebrandtii</name>
    <dbReference type="NCBI Taxonomy" id="272161"/>
    <lineage>
        <taxon>Bacteria</taxon>
        <taxon>Bacillati</taxon>
        <taxon>Actinomycetota</taxon>
        <taxon>Actinomycetes</taxon>
        <taxon>Micrococcales</taxon>
        <taxon>Micrococcaceae</taxon>
        <taxon>Arthrobacter</taxon>
    </lineage>
</organism>
<evidence type="ECO:0000313" key="3">
    <source>
        <dbReference type="Proteomes" id="UP000711614"/>
    </source>
</evidence>